<organism evidence="5 6">
    <name type="scientific">Rubritalea tangerina</name>
    <dbReference type="NCBI Taxonomy" id="430798"/>
    <lineage>
        <taxon>Bacteria</taxon>
        <taxon>Pseudomonadati</taxon>
        <taxon>Verrucomicrobiota</taxon>
        <taxon>Verrucomicrobiia</taxon>
        <taxon>Verrucomicrobiales</taxon>
        <taxon>Rubritaleaceae</taxon>
        <taxon>Rubritalea</taxon>
    </lineage>
</organism>
<dbReference type="SUPFAM" id="SSF53850">
    <property type="entry name" value="Periplasmic binding protein-like II"/>
    <property type="match status" value="1"/>
</dbReference>
<name>A0ABW4ZAL9_9BACT</name>
<accession>A0ABW4ZAL9</accession>
<protein>
    <submittedName>
        <fullName evidence="5">Urea ABC transporter substrate-binding protein</fullName>
    </submittedName>
</protein>
<evidence type="ECO:0000313" key="6">
    <source>
        <dbReference type="Proteomes" id="UP001597389"/>
    </source>
</evidence>
<dbReference type="RefSeq" id="WP_377087114.1">
    <property type="nucleotide sequence ID" value="NZ_JBHSJL010000014.1"/>
</dbReference>
<dbReference type="Gene3D" id="3.40.190.10">
    <property type="entry name" value="Periplasmic binding protein-like II"/>
    <property type="match status" value="2"/>
</dbReference>
<evidence type="ECO:0000256" key="1">
    <source>
        <dbReference type="ARBA" id="ARBA00004418"/>
    </source>
</evidence>
<sequence length="349" mass="38071">MTKNIAKILTVCVGVALTSCSSNDENSATTNPENQKSFKLAWSPYTGWEPIAYMVDSGILKKHADKHGIEIQVDKLNDYVESINLYTSGEYDCVSVTNMDALTMPAVGGVDSTFILPTDFSNGNDAIVSKGAQSIPELKGATINLVEFSVSHYLLARALQENNLSEKDLTVTNSSDAQLGALFTASDSANVVTWNPIVNSIKSQPGAKVLFDSSMIPGEVIDTLLVKTESNDAFKQALTDAWYETMAVMQKNEPEAMKIIAASAGGSLEDYQQQLATTEMFYNKADAAKFFKSNEVKTTMEFVRTFAYDKGLFGKDAPNKDFIGIEFPDGSIIGDKENVKLRFSAQFLK</sequence>
<comment type="subcellular location">
    <subcellularLocation>
        <location evidence="1">Periplasm</location>
    </subcellularLocation>
</comment>
<keyword evidence="6" id="KW-1185">Reference proteome</keyword>
<dbReference type="NCBIfam" id="TIGR03427">
    <property type="entry name" value="ABC_peri_uca"/>
    <property type="match status" value="1"/>
</dbReference>
<dbReference type="PANTHER" id="PTHR30024">
    <property type="entry name" value="ALIPHATIC SULFONATES-BINDING PROTEIN-RELATED"/>
    <property type="match status" value="1"/>
</dbReference>
<evidence type="ECO:0000256" key="3">
    <source>
        <dbReference type="ARBA" id="ARBA00022729"/>
    </source>
</evidence>
<dbReference type="PROSITE" id="PS51257">
    <property type="entry name" value="PROKAR_LIPOPROTEIN"/>
    <property type="match status" value="1"/>
</dbReference>
<feature type="chain" id="PRO_5047502436" evidence="4">
    <location>
        <begin position="25"/>
        <end position="349"/>
    </location>
</feature>
<dbReference type="Proteomes" id="UP001597389">
    <property type="component" value="Unassembled WGS sequence"/>
</dbReference>
<dbReference type="EMBL" id="JBHUJB010000035">
    <property type="protein sequence ID" value="MFD2158886.1"/>
    <property type="molecule type" value="Genomic_DNA"/>
</dbReference>
<gene>
    <name evidence="5" type="ORF">ACFSW8_08260</name>
</gene>
<keyword evidence="3 4" id="KW-0732">Signal</keyword>
<comment type="similarity">
    <text evidence="2">Belongs to the bacterial solute-binding protein SsuA/TauA family.</text>
</comment>
<reference evidence="6" key="1">
    <citation type="journal article" date="2019" name="Int. J. Syst. Evol. Microbiol.">
        <title>The Global Catalogue of Microorganisms (GCM) 10K type strain sequencing project: providing services to taxonomists for standard genome sequencing and annotation.</title>
        <authorList>
            <consortium name="The Broad Institute Genomics Platform"/>
            <consortium name="The Broad Institute Genome Sequencing Center for Infectious Disease"/>
            <person name="Wu L."/>
            <person name="Ma J."/>
        </authorList>
    </citation>
    <scope>NUCLEOTIDE SEQUENCE [LARGE SCALE GENOMIC DNA]</scope>
    <source>
        <strain evidence="6">CCUG 57942</strain>
    </source>
</reference>
<comment type="caution">
    <text evidence="5">The sequence shown here is derived from an EMBL/GenBank/DDBJ whole genome shotgun (WGS) entry which is preliminary data.</text>
</comment>
<evidence type="ECO:0000313" key="5">
    <source>
        <dbReference type="EMBL" id="MFD2158886.1"/>
    </source>
</evidence>
<dbReference type="InterPro" id="IPR017793">
    <property type="entry name" value="ABC_transptr_urea-assoc_sub-bd"/>
</dbReference>
<feature type="signal peptide" evidence="4">
    <location>
        <begin position="1"/>
        <end position="24"/>
    </location>
</feature>
<evidence type="ECO:0000256" key="2">
    <source>
        <dbReference type="ARBA" id="ARBA00010742"/>
    </source>
</evidence>
<evidence type="ECO:0000256" key="4">
    <source>
        <dbReference type="SAM" id="SignalP"/>
    </source>
</evidence>
<dbReference type="PANTHER" id="PTHR30024:SF47">
    <property type="entry name" value="TAURINE-BINDING PERIPLASMIC PROTEIN"/>
    <property type="match status" value="1"/>
</dbReference>
<proteinExistence type="inferred from homology"/>